<evidence type="ECO:0000313" key="3">
    <source>
        <dbReference type="Proteomes" id="UP001500889"/>
    </source>
</evidence>
<keyword evidence="1" id="KW-1133">Transmembrane helix</keyword>
<dbReference type="Proteomes" id="UP001500889">
    <property type="component" value="Chromosome E"/>
</dbReference>
<name>A0AAU9GBF7_DROMD</name>
<organism evidence="2 3">
    <name type="scientific">Drosophila madeirensis</name>
    <name type="common">Fruit fly</name>
    <dbReference type="NCBI Taxonomy" id="30013"/>
    <lineage>
        <taxon>Eukaryota</taxon>
        <taxon>Metazoa</taxon>
        <taxon>Ecdysozoa</taxon>
        <taxon>Arthropoda</taxon>
        <taxon>Hexapoda</taxon>
        <taxon>Insecta</taxon>
        <taxon>Pterygota</taxon>
        <taxon>Neoptera</taxon>
        <taxon>Endopterygota</taxon>
        <taxon>Diptera</taxon>
        <taxon>Brachycera</taxon>
        <taxon>Muscomorpha</taxon>
        <taxon>Ephydroidea</taxon>
        <taxon>Drosophilidae</taxon>
        <taxon>Drosophila</taxon>
        <taxon>Sophophora</taxon>
    </lineage>
</organism>
<keyword evidence="1" id="KW-0812">Transmembrane</keyword>
<keyword evidence="3" id="KW-1185">Reference proteome</keyword>
<accession>A0AAU9GBF7</accession>
<evidence type="ECO:0000256" key="1">
    <source>
        <dbReference type="SAM" id="Phobius"/>
    </source>
</evidence>
<feature type="transmembrane region" description="Helical" evidence="1">
    <location>
        <begin position="28"/>
        <end position="53"/>
    </location>
</feature>
<gene>
    <name evidence="2" type="ORF">DMAD_04467</name>
</gene>
<protein>
    <submittedName>
        <fullName evidence="2">Uncharacterized protein</fullName>
    </submittedName>
</protein>
<proteinExistence type="predicted"/>
<dbReference type="AlphaFoldDB" id="A0AAU9GBF7"/>
<reference evidence="2 3" key="1">
    <citation type="submission" date="2024-02" db="EMBL/GenBank/DDBJ databases">
        <title>A chromosome-level genome assembly of Drosophila madeirensis, a fruit fly species endemic to Madeira island.</title>
        <authorList>
            <person name="Tomihara K."/>
            <person name="Llopart A."/>
            <person name="Yamamoto D."/>
        </authorList>
    </citation>
    <scope>NUCLEOTIDE SEQUENCE [LARGE SCALE GENOMIC DNA]</scope>
    <source>
        <strain evidence="2 3">RF1</strain>
    </source>
</reference>
<dbReference type="EMBL" id="AP029267">
    <property type="protein sequence ID" value="BFG05822.1"/>
    <property type="molecule type" value="Genomic_DNA"/>
</dbReference>
<keyword evidence="1" id="KW-0472">Membrane</keyword>
<sequence length="82" mass="9505">MLSNSTLNNENITDLKASTEEAAAHSNLMMIIATLTWMLLSIITLFIYCCNYWQLLRSRQRRLQRELEPDFQHSSQQSSLIG</sequence>
<evidence type="ECO:0000313" key="2">
    <source>
        <dbReference type="EMBL" id="BFG05822.1"/>
    </source>
</evidence>